<dbReference type="Proteomes" id="UP000619838">
    <property type="component" value="Unassembled WGS sequence"/>
</dbReference>
<keyword evidence="3" id="KW-1185">Reference proteome</keyword>
<protein>
    <submittedName>
        <fullName evidence="2">MarR family transcriptional regulator</fullName>
    </submittedName>
</protein>
<dbReference type="Gene3D" id="1.10.10.10">
    <property type="entry name" value="Winged helix-like DNA-binding domain superfamily/Winged helix DNA-binding domain"/>
    <property type="match status" value="1"/>
</dbReference>
<dbReference type="InterPro" id="IPR039422">
    <property type="entry name" value="MarR/SlyA-like"/>
</dbReference>
<dbReference type="SUPFAM" id="SSF46785">
    <property type="entry name" value="Winged helix' DNA-binding domain"/>
    <property type="match status" value="1"/>
</dbReference>
<dbReference type="SMART" id="SM00347">
    <property type="entry name" value="HTH_MARR"/>
    <property type="match status" value="1"/>
</dbReference>
<dbReference type="PANTHER" id="PTHR33164">
    <property type="entry name" value="TRANSCRIPTIONAL REGULATOR, MARR FAMILY"/>
    <property type="match status" value="1"/>
</dbReference>
<dbReference type="EMBL" id="JADGII010000006">
    <property type="protein sequence ID" value="MBF0636516.1"/>
    <property type="molecule type" value="Genomic_DNA"/>
</dbReference>
<reference evidence="2 3" key="1">
    <citation type="journal article" date="2020" name="Microorganisms">
        <title>Simultaneous Genome Sequencing of Prosthecochloris ethylica and Desulfuromonas acetoxidans within a Syntrophic Mixture Reveals Unique Pili and Protein Interactions.</title>
        <authorList>
            <person name="Kyndt J.A."/>
            <person name="Van Beeumen J.J."/>
            <person name="Meyer T.E."/>
        </authorList>
    </citation>
    <scope>NUCLEOTIDE SEQUENCE [LARGE SCALE GENOMIC DNA]</scope>
    <source>
        <strain evidence="2 3">N3</strain>
    </source>
</reference>
<feature type="domain" description="HTH marR-type" evidence="1">
    <location>
        <begin position="6"/>
        <end position="147"/>
    </location>
</feature>
<dbReference type="InterPro" id="IPR036390">
    <property type="entry name" value="WH_DNA-bd_sf"/>
</dbReference>
<evidence type="ECO:0000313" key="3">
    <source>
        <dbReference type="Proteomes" id="UP000619838"/>
    </source>
</evidence>
<dbReference type="InterPro" id="IPR036388">
    <property type="entry name" value="WH-like_DNA-bd_sf"/>
</dbReference>
<organism evidence="2 3">
    <name type="scientific">Prosthecochloris ethylica</name>
    <dbReference type="NCBI Taxonomy" id="2743976"/>
    <lineage>
        <taxon>Bacteria</taxon>
        <taxon>Pseudomonadati</taxon>
        <taxon>Chlorobiota</taxon>
        <taxon>Chlorobiia</taxon>
        <taxon>Chlorobiales</taxon>
        <taxon>Chlorobiaceae</taxon>
        <taxon>Prosthecochloris</taxon>
    </lineage>
</organism>
<comment type="caution">
    <text evidence="2">The sequence shown here is derived from an EMBL/GenBank/DDBJ whole genome shotgun (WGS) entry which is preliminary data.</text>
</comment>
<dbReference type="RefSeq" id="WP_175186975.1">
    <property type="nucleotide sequence ID" value="NZ_JABVZQ010000003.1"/>
</dbReference>
<evidence type="ECO:0000259" key="1">
    <source>
        <dbReference type="PROSITE" id="PS50995"/>
    </source>
</evidence>
<sequence>MESTQNGEVFTSIVLEVFKLSGLLVVEGDRLTKETGLTSARWKVLGALFLADQPMTVAKIAKTMGQTRQGVQRIADDMANVGIVEYRDNPHHKRAKYVMLTEKGEKTYKKLVDIQVPWAEEKSSGIDLEKMRTTLQTLQLMVKKFDT</sequence>
<accession>A0ABR9XR50</accession>
<gene>
    <name evidence="2" type="ORF">INT08_04890</name>
</gene>
<dbReference type="PANTHER" id="PTHR33164:SF43">
    <property type="entry name" value="HTH-TYPE TRANSCRIPTIONAL REPRESSOR YETL"/>
    <property type="match status" value="1"/>
</dbReference>
<name>A0ABR9XR50_9CHLB</name>
<dbReference type="Pfam" id="PF12802">
    <property type="entry name" value="MarR_2"/>
    <property type="match status" value="1"/>
</dbReference>
<dbReference type="InterPro" id="IPR000835">
    <property type="entry name" value="HTH_MarR-typ"/>
</dbReference>
<evidence type="ECO:0000313" key="2">
    <source>
        <dbReference type="EMBL" id="MBF0636516.1"/>
    </source>
</evidence>
<dbReference type="PROSITE" id="PS50995">
    <property type="entry name" value="HTH_MARR_2"/>
    <property type="match status" value="1"/>
</dbReference>
<proteinExistence type="predicted"/>